<keyword evidence="1" id="KW-0812">Transmembrane</keyword>
<evidence type="ECO:0000313" key="2">
    <source>
        <dbReference type="EMBL" id="CAH2762054.1"/>
    </source>
</evidence>
<reference evidence="3" key="1">
    <citation type="submission" date="2022-04" db="EMBL/GenBank/DDBJ databases">
        <authorList>
            <person name="Forde T."/>
        </authorList>
    </citation>
    <scope>NUCLEOTIDE SEQUENCE</scope>
    <source>
        <strain evidence="3">A18Y016a</strain>
        <strain evidence="2">A18Y020d</strain>
    </source>
</reference>
<keyword evidence="1" id="KW-1133">Transmembrane helix</keyword>
<keyword evidence="4" id="KW-1185">Reference proteome</keyword>
<evidence type="ECO:0000313" key="4">
    <source>
        <dbReference type="Proteomes" id="UP001154095"/>
    </source>
</evidence>
<name>A0AAU9VGW1_9FIRM</name>
<accession>A0AAU9VGW1</accession>
<evidence type="ECO:0000313" key="5">
    <source>
        <dbReference type="Proteomes" id="UP001154111"/>
    </source>
</evidence>
<dbReference type="Proteomes" id="UP001154095">
    <property type="component" value="Chromosome"/>
</dbReference>
<feature type="transmembrane region" description="Helical" evidence="1">
    <location>
        <begin position="158"/>
        <end position="179"/>
    </location>
</feature>
<organism evidence="3 5">
    <name type="scientific">Erysipelothrix amsterdamensis</name>
    <dbReference type="NCBI Taxonomy" id="2929157"/>
    <lineage>
        <taxon>Bacteria</taxon>
        <taxon>Bacillati</taxon>
        <taxon>Bacillota</taxon>
        <taxon>Erysipelotrichia</taxon>
        <taxon>Erysipelotrichales</taxon>
        <taxon>Erysipelotrichaceae</taxon>
        <taxon>Erysipelothrix</taxon>
    </lineage>
</organism>
<feature type="transmembrane region" description="Helical" evidence="1">
    <location>
        <begin position="20"/>
        <end position="42"/>
    </location>
</feature>
<evidence type="ECO:0000313" key="3">
    <source>
        <dbReference type="EMBL" id="CAH2762072.1"/>
    </source>
</evidence>
<gene>
    <name evidence="3" type="ORF">ERYAMS2_01022</name>
    <name evidence="2" type="ORF">ERYAMS_00729</name>
</gene>
<keyword evidence="1" id="KW-0472">Membrane</keyword>
<dbReference type="EMBL" id="OW659477">
    <property type="protein sequence ID" value="CAH2762072.1"/>
    <property type="molecule type" value="Genomic_DNA"/>
</dbReference>
<feature type="transmembrane region" description="Helical" evidence="1">
    <location>
        <begin position="114"/>
        <end position="138"/>
    </location>
</feature>
<protein>
    <submittedName>
        <fullName evidence="3">---NA</fullName>
    </submittedName>
</protein>
<proteinExistence type="predicted"/>
<sequence>MNDFFNDFATKDYYINNRTNFYIVWCFIGTSIATIMITCIFFKNIALPVMFVVFLVYAVIFLIDFVLRLKNNVPYNSPMIGFSMISIMLSLLFVLSMILLFTLPFGRTYKSTTLTLFLAHLFFSLLLAILLFLLFATFTLDTTNTPKSSKKLFASLQYSILISYLFVGVFIASYGSAYLQEMLFNTIKETNPSITFQEAMTTFNGVVLKEQIDLYRTLFISASFPSFYILLKSLFDTPTKNYQHDNCKVNYSRMNRRPSNRRFR</sequence>
<evidence type="ECO:0000256" key="1">
    <source>
        <dbReference type="SAM" id="Phobius"/>
    </source>
</evidence>
<dbReference type="EMBL" id="OW659496">
    <property type="protein sequence ID" value="CAH2762054.1"/>
    <property type="molecule type" value="Genomic_DNA"/>
</dbReference>
<dbReference type="Proteomes" id="UP001154111">
    <property type="component" value="Chromosome"/>
</dbReference>
<dbReference type="AlphaFoldDB" id="A0AAU9VGW1"/>
<feature type="transmembrane region" description="Helical" evidence="1">
    <location>
        <begin position="49"/>
        <end position="67"/>
    </location>
</feature>
<feature type="transmembrane region" description="Helical" evidence="1">
    <location>
        <begin position="79"/>
        <end position="102"/>
    </location>
</feature>